<reference evidence="1 2" key="1">
    <citation type="submission" date="2020-05" db="EMBL/GenBank/DDBJ databases">
        <authorList>
            <person name="Campoy J."/>
            <person name="Schneeberger K."/>
            <person name="Spophaly S."/>
        </authorList>
    </citation>
    <scope>NUCLEOTIDE SEQUENCE [LARGE SCALE GENOMIC DNA]</scope>
    <source>
        <strain evidence="1">PruArmRojPasFocal</strain>
    </source>
</reference>
<dbReference type="PANTHER" id="PTHR36482:SF5">
    <property type="entry name" value="23 KDA JASMONATE-INDUCED PROTEIN-LIKE"/>
    <property type="match status" value="1"/>
</dbReference>
<dbReference type="Pfam" id="PF21230">
    <property type="entry name" value="Nakanori"/>
    <property type="match status" value="1"/>
</dbReference>
<proteinExistence type="predicted"/>
<gene>
    <name evidence="1" type="ORF">CURHAP_LOCUS14936</name>
</gene>
<evidence type="ECO:0000313" key="2">
    <source>
        <dbReference type="Proteomes" id="UP000507222"/>
    </source>
</evidence>
<dbReference type="Proteomes" id="UP000507222">
    <property type="component" value="Unassembled WGS sequence"/>
</dbReference>
<dbReference type="AlphaFoldDB" id="A0A6J5TZR9"/>
<dbReference type="InterPro" id="IPR049065">
    <property type="entry name" value="Nakanori"/>
</dbReference>
<name>A0A6J5TZR9_PRUAR</name>
<sequence length="171" mass="19032">MPEFECKATERKDRTKVALQMKNVGENDLKALTFVENLKKQHGLVWAHWKLPLPSTHRKWAVGCLLHVQGVGKFEGSASNVVYNSKTKDGEDRGWMLALSNNRVASKNSVYPESRLAEHCVSDVGWIPIIYDGLNQNRIYKSETWGGCMSTISIGTGTSPVVEAILTLEDA</sequence>
<protein>
    <submittedName>
        <fullName evidence="1">Uncharacterized protein</fullName>
    </submittedName>
</protein>
<dbReference type="EMBL" id="CAEKDK010000002">
    <property type="protein sequence ID" value="CAB4269396.1"/>
    <property type="molecule type" value="Genomic_DNA"/>
</dbReference>
<dbReference type="PANTHER" id="PTHR36482">
    <property type="entry name" value="OSJNBA0024J22.15 PROTEIN"/>
    <property type="match status" value="1"/>
</dbReference>
<dbReference type="InterPro" id="IPR053085">
    <property type="entry name" value="Jasmonate-induced_protein"/>
</dbReference>
<organism evidence="1 2">
    <name type="scientific">Prunus armeniaca</name>
    <name type="common">Apricot</name>
    <name type="synonym">Armeniaca vulgaris</name>
    <dbReference type="NCBI Taxonomy" id="36596"/>
    <lineage>
        <taxon>Eukaryota</taxon>
        <taxon>Viridiplantae</taxon>
        <taxon>Streptophyta</taxon>
        <taxon>Embryophyta</taxon>
        <taxon>Tracheophyta</taxon>
        <taxon>Spermatophyta</taxon>
        <taxon>Magnoliopsida</taxon>
        <taxon>eudicotyledons</taxon>
        <taxon>Gunneridae</taxon>
        <taxon>Pentapetalae</taxon>
        <taxon>rosids</taxon>
        <taxon>fabids</taxon>
        <taxon>Rosales</taxon>
        <taxon>Rosaceae</taxon>
        <taxon>Amygdaloideae</taxon>
        <taxon>Amygdaleae</taxon>
        <taxon>Prunus</taxon>
    </lineage>
</organism>
<evidence type="ECO:0000313" key="1">
    <source>
        <dbReference type="EMBL" id="CAB4269396.1"/>
    </source>
</evidence>
<accession>A0A6J5TZR9</accession>